<evidence type="ECO:0000313" key="2">
    <source>
        <dbReference type="EMBL" id="PQA74583.1"/>
    </source>
</evidence>
<dbReference type="EMBL" id="PTRC01000010">
    <property type="protein sequence ID" value="PQA74583.1"/>
    <property type="molecule type" value="Genomic_DNA"/>
</dbReference>
<dbReference type="Gene3D" id="3.90.550.10">
    <property type="entry name" value="Spore Coat Polysaccharide Biosynthesis Protein SpsA, Chain A"/>
    <property type="match status" value="1"/>
</dbReference>
<dbReference type="CDD" id="cd00761">
    <property type="entry name" value="Glyco_tranf_GTA_type"/>
    <property type="match status" value="1"/>
</dbReference>
<dbReference type="PANTHER" id="PTHR43685:SF2">
    <property type="entry name" value="GLYCOSYLTRANSFERASE 2-LIKE DOMAIN-CONTAINING PROTEIN"/>
    <property type="match status" value="1"/>
</dbReference>
<reference evidence="2 3" key="1">
    <citation type="submission" date="2018-02" db="EMBL/GenBank/DDBJ databases">
        <title>Draft genome sequence of Ochrobactrum oryzae found in Brazil.</title>
        <authorList>
            <person name="Cerdeira L."/>
            <person name="Andrade F."/>
            <person name="Zacariotto T."/>
            <person name="Barbosa B."/>
            <person name="Santos S."/>
            <person name="Cassetari V."/>
            <person name="Lincopan N."/>
        </authorList>
    </citation>
    <scope>NUCLEOTIDE SEQUENCE [LARGE SCALE GENOMIC DNA]</scope>
    <source>
        <strain evidence="2 3">OA447</strain>
    </source>
</reference>
<dbReference type="Pfam" id="PF00535">
    <property type="entry name" value="Glycos_transf_2"/>
    <property type="match status" value="1"/>
</dbReference>
<dbReference type="Proteomes" id="UP000238493">
    <property type="component" value="Unassembled WGS sequence"/>
</dbReference>
<feature type="domain" description="Glycosyltransferase 2-like" evidence="1">
    <location>
        <begin position="9"/>
        <end position="163"/>
    </location>
</feature>
<dbReference type="InterPro" id="IPR001173">
    <property type="entry name" value="Glyco_trans_2-like"/>
</dbReference>
<keyword evidence="3" id="KW-1185">Reference proteome</keyword>
<dbReference type="InterPro" id="IPR050834">
    <property type="entry name" value="Glycosyltransf_2"/>
</dbReference>
<evidence type="ECO:0000313" key="3">
    <source>
        <dbReference type="Proteomes" id="UP000238493"/>
    </source>
</evidence>
<dbReference type="PANTHER" id="PTHR43685">
    <property type="entry name" value="GLYCOSYLTRANSFERASE"/>
    <property type="match status" value="1"/>
</dbReference>
<protein>
    <recommendedName>
        <fullName evidence="1">Glycosyltransferase 2-like domain-containing protein</fullName>
    </recommendedName>
</protein>
<dbReference type="OrthoDB" id="9794124at2"/>
<comment type="caution">
    <text evidence="2">The sequence shown here is derived from an EMBL/GenBank/DDBJ whole genome shotgun (WGS) entry which is preliminary data.</text>
</comment>
<proteinExistence type="predicted"/>
<dbReference type="AlphaFoldDB" id="A0A2S7J2V5"/>
<name>A0A2S7J2V5_9HYPH</name>
<dbReference type="InterPro" id="IPR029044">
    <property type="entry name" value="Nucleotide-diphossugar_trans"/>
</dbReference>
<gene>
    <name evidence="2" type="ORF">C3731_05915</name>
</gene>
<sequence length="286" mass="31788">MVKSRSSVSIVIPHFNQGRQLQRCLKLLLPMLLPGDEVVIIDDKSNFFPNIEDIYGPWVRVVYLEVNSGPSNARNIGASIAKNDFVAFLDADDYPVPTRFDDQVNFLARNPECLGCVGGYLYQRDGRGKSKSVRSESSSIYRDVCGGSIFAAGSTLMFRRESFLALGGYDITLRVYEDWDLLLRTRPFGSLGHCGCGIAEISPSSRRASTAQRLRALEVVFSRHSELLSKSELSLFRQAIAYEKASAYFGDGKKIQAIIELFSACTEAPVVVARRLLRRLLFGAPL</sequence>
<dbReference type="RefSeq" id="WP_104754782.1">
    <property type="nucleotide sequence ID" value="NZ_PTRC01000010.1"/>
</dbReference>
<organism evidence="2 3">
    <name type="scientific">Brucella oryzae</name>
    <dbReference type="NCBI Taxonomy" id="335286"/>
    <lineage>
        <taxon>Bacteria</taxon>
        <taxon>Pseudomonadati</taxon>
        <taxon>Pseudomonadota</taxon>
        <taxon>Alphaproteobacteria</taxon>
        <taxon>Hyphomicrobiales</taxon>
        <taxon>Brucellaceae</taxon>
        <taxon>Brucella/Ochrobactrum group</taxon>
        <taxon>Brucella</taxon>
    </lineage>
</organism>
<evidence type="ECO:0000259" key="1">
    <source>
        <dbReference type="Pfam" id="PF00535"/>
    </source>
</evidence>
<accession>A0A2S7J2V5</accession>
<dbReference type="SUPFAM" id="SSF53448">
    <property type="entry name" value="Nucleotide-diphospho-sugar transferases"/>
    <property type="match status" value="1"/>
</dbReference>